<dbReference type="PROSITE" id="PS51318">
    <property type="entry name" value="TAT"/>
    <property type="match status" value="1"/>
</dbReference>
<dbReference type="Proteomes" id="UP001501444">
    <property type="component" value="Unassembled WGS sequence"/>
</dbReference>
<evidence type="ECO:0000256" key="3">
    <source>
        <dbReference type="ARBA" id="ARBA00022475"/>
    </source>
</evidence>
<protein>
    <recommendedName>
        <fullName evidence="6">Lipoprotein LprG</fullName>
    </recommendedName>
</protein>
<dbReference type="Pfam" id="PF07161">
    <property type="entry name" value="LppX_LprAFG"/>
    <property type="match status" value="1"/>
</dbReference>
<evidence type="ECO:0008006" key="6">
    <source>
        <dbReference type="Google" id="ProtNLM"/>
    </source>
</evidence>
<dbReference type="SUPFAM" id="SSF89392">
    <property type="entry name" value="Prokaryotic lipoproteins and lipoprotein localization factors"/>
    <property type="match status" value="1"/>
</dbReference>
<accession>A0ABP5TEK4</accession>
<evidence type="ECO:0000256" key="2">
    <source>
        <dbReference type="ARBA" id="ARBA00009194"/>
    </source>
</evidence>
<comment type="caution">
    <text evidence="4">The sequence shown here is derived from an EMBL/GenBank/DDBJ whole genome shotgun (WGS) entry which is preliminary data.</text>
</comment>
<organism evidence="4 5">
    <name type="scientific">Dactylosporangium salmoneum</name>
    <dbReference type="NCBI Taxonomy" id="53361"/>
    <lineage>
        <taxon>Bacteria</taxon>
        <taxon>Bacillati</taxon>
        <taxon>Actinomycetota</taxon>
        <taxon>Actinomycetes</taxon>
        <taxon>Micromonosporales</taxon>
        <taxon>Micromonosporaceae</taxon>
        <taxon>Dactylosporangium</taxon>
    </lineage>
</organism>
<keyword evidence="5" id="KW-1185">Reference proteome</keyword>
<dbReference type="EMBL" id="BAAARV010000030">
    <property type="protein sequence ID" value="GAA2350846.1"/>
    <property type="molecule type" value="Genomic_DNA"/>
</dbReference>
<dbReference type="InterPro" id="IPR029046">
    <property type="entry name" value="LolA/LolB/LppX"/>
</dbReference>
<evidence type="ECO:0000313" key="4">
    <source>
        <dbReference type="EMBL" id="GAA2350846.1"/>
    </source>
</evidence>
<evidence type="ECO:0000256" key="1">
    <source>
        <dbReference type="ARBA" id="ARBA00004196"/>
    </source>
</evidence>
<gene>
    <name evidence="4" type="ORF">GCM10010170_040680</name>
</gene>
<name>A0ABP5TEK4_9ACTN</name>
<proteinExistence type="inferred from homology"/>
<sequence>MSPTQSRRGLLVAGVAALTALLVALTGCSDKSDKKGGAPAADPNLPAADGLLKDAATAMAGIKTAKFLIAADGTIAGVAIKRADGVLTKEGNAQGTAQVEQMGTTADLSFTIVGQTMWLKGPTGDYQQIPLALAASVYDPSAILDPERGIAKVIGTATEGKTEASESVDGKDTYRVSAKFPAEHLSKVVPGVTGSVPGRLWLAKDNKRLLKAAFDLPAVGDAKGGTVTVTFTEFDAPATITAPK</sequence>
<dbReference type="Gene3D" id="2.50.20.20">
    <property type="match status" value="1"/>
</dbReference>
<keyword evidence="3" id="KW-0472">Membrane</keyword>
<dbReference type="InterPro" id="IPR006311">
    <property type="entry name" value="TAT_signal"/>
</dbReference>
<reference evidence="5" key="1">
    <citation type="journal article" date="2019" name="Int. J. Syst. Evol. Microbiol.">
        <title>The Global Catalogue of Microorganisms (GCM) 10K type strain sequencing project: providing services to taxonomists for standard genome sequencing and annotation.</title>
        <authorList>
            <consortium name="The Broad Institute Genomics Platform"/>
            <consortium name="The Broad Institute Genome Sequencing Center for Infectious Disease"/>
            <person name="Wu L."/>
            <person name="Ma J."/>
        </authorList>
    </citation>
    <scope>NUCLEOTIDE SEQUENCE [LARGE SCALE GENOMIC DNA]</scope>
    <source>
        <strain evidence="5">JCM 3272</strain>
    </source>
</reference>
<keyword evidence="3" id="KW-1003">Cell membrane</keyword>
<comment type="subcellular location">
    <subcellularLocation>
        <location evidence="1">Cell envelope</location>
    </subcellularLocation>
</comment>
<evidence type="ECO:0000313" key="5">
    <source>
        <dbReference type="Proteomes" id="UP001501444"/>
    </source>
</evidence>
<dbReference type="PROSITE" id="PS51257">
    <property type="entry name" value="PROKAR_LIPOPROTEIN"/>
    <property type="match status" value="1"/>
</dbReference>
<dbReference type="RefSeq" id="WP_344614016.1">
    <property type="nucleotide sequence ID" value="NZ_BAAARV010000030.1"/>
</dbReference>
<dbReference type="InterPro" id="IPR009830">
    <property type="entry name" value="LppX/LprAFG"/>
</dbReference>
<dbReference type="CDD" id="cd16334">
    <property type="entry name" value="LppX-like"/>
    <property type="match status" value="1"/>
</dbReference>
<comment type="similarity">
    <text evidence="2">Belongs to the LppX/LprAFG lipoprotein family.</text>
</comment>